<dbReference type="EMBL" id="JACGWJ010000015">
    <property type="protein sequence ID" value="KAL0367458.1"/>
    <property type="molecule type" value="Genomic_DNA"/>
</dbReference>
<dbReference type="Pfam" id="PF02992">
    <property type="entry name" value="Transposase_21"/>
    <property type="match status" value="1"/>
</dbReference>
<reference evidence="2" key="2">
    <citation type="journal article" date="2024" name="Plant">
        <title>Genomic evolution and insights into agronomic trait innovations of Sesamum species.</title>
        <authorList>
            <person name="Miao H."/>
            <person name="Wang L."/>
            <person name="Qu L."/>
            <person name="Liu H."/>
            <person name="Sun Y."/>
            <person name="Le M."/>
            <person name="Wang Q."/>
            <person name="Wei S."/>
            <person name="Zheng Y."/>
            <person name="Lin W."/>
            <person name="Duan Y."/>
            <person name="Cao H."/>
            <person name="Xiong S."/>
            <person name="Wang X."/>
            <person name="Wei L."/>
            <person name="Li C."/>
            <person name="Ma Q."/>
            <person name="Ju M."/>
            <person name="Zhao R."/>
            <person name="Li G."/>
            <person name="Mu C."/>
            <person name="Tian Q."/>
            <person name="Mei H."/>
            <person name="Zhang T."/>
            <person name="Gao T."/>
            <person name="Zhang H."/>
        </authorList>
    </citation>
    <scope>NUCLEOTIDE SEQUENCE</scope>
    <source>
        <strain evidence="2">G02</strain>
    </source>
</reference>
<feature type="region of interest" description="Disordered" evidence="1">
    <location>
        <begin position="192"/>
        <end position="226"/>
    </location>
</feature>
<dbReference type="PANTHER" id="PTHR10775:SF185">
    <property type="entry name" value="OS08G0208400 PROTEIN"/>
    <property type="match status" value="1"/>
</dbReference>
<organism evidence="2">
    <name type="scientific">Sesamum radiatum</name>
    <name type="common">Black benniseed</name>
    <dbReference type="NCBI Taxonomy" id="300843"/>
    <lineage>
        <taxon>Eukaryota</taxon>
        <taxon>Viridiplantae</taxon>
        <taxon>Streptophyta</taxon>
        <taxon>Embryophyta</taxon>
        <taxon>Tracheophyta</taxon>
        <taxon>Spermatophyta</taxon>
        <taxon>Magnoliopsida</taxon>
        <taxon>eudicotyledons</taxon>
        <taxon>Gunneridae</taxon>
        <taxon>Pentapetalae</taxon>
        <taxon>asterids</taxon>
        <taxon>lamiids</taxon>
        <taxon>Lamiales</taxon>
        <taxon>Pedaliaceae</taxon>
        <taxon>Sesamum</taxon>
    </lineage>
</organism>
<reference evidence="2" key="1">
    <citation type="submission" date="2020-06" db="EMBL/GenBank/DDBJ databases">
        <authorList>
            <person name="Li T."/>
            <person name="Hu X."/>
            <person name="Zhang T."/>
            <person name="Song X."/>
            <person name="Zhang H."/>
            <person name="Dai N."/>
            <person name="Sheng W."/>
            <person name="Hou X."/>
            <person name="Wei L."/>
        </authorList>
    </citation>
    <scope>NUCLEOTIDE SEQUENCE</scope>
    <source>
        <strain evidence="2">G02</strain>
        <tissue evidence="2">Leaf</tissue>
    </source>
</reference>
<dbReference type="AlphaFoldDB" id="A0AAW2QHV7"/>
<feature type="region of interest" description="Disordered" evidence="1">
    <location>
        <begin position="127"/>
        <end position="147"/>
    </location>
</feature>
<name>A0AAW2QHV7_SESRA</name>
<gene>
    <name evidence="2" type="ORF">Sradi_3635900</name>
</gene>
<accession>A0AAW2QHV7</accession>
<evidence type="ECO:0000256" key="1">
    <source>
        <dbReference type="SAM" id="MobiDB-lite"/>
    </source>
</evidence>
<sequence length="247" mass="27723">MLYLKDDVDLEYCKFCGDARYKLTRELDPRRKKSLYAVLRYLPLTPYLQRLYASRAAKHMTCHATHQMEEGSLCHPSDVEAWKHSDQTYPDFAEDSHNVRLGLYTDSFAPHGKYSCTYSCWTLPGRGRGQGRGPPNPPAVGTDATPAPPPLEPTFHAAVDSYRFCHSGVTYGSTTRVPCQTDRGVREVLQKKGRRPLEWPEGSGDRRVVPKDDGGKPKPAKHKSRPFIVLLRLDGPEHGAEGDADLD</sequence>
<feature type="compositionally biased region" description="Basic and acidic residues" evidence="1">
    <location>
        <begin position="192"/>
        <end position="216"/>
    </location>
</feature>
<comment type="caution">
    <text evidence="2">The sequence shown here is derived from an EMBL/GenBank/DDBJ whole genome shotgun (WGS) entry which is preliminary data.</text>
</comment>
<dbReference type="PANTHER" id="PTHR10775">
    <property type="entry name" value="OS08G0208400 PROTEIN"/>
    <property type="match status" value="1"/>
</dbReference>
<evidence type="ECO:0000313" key="2">
    <source>
        <dbReference type="EMBL" id="KAL0367458.1"/>
    </source>
</evidence>
<protein>
    <submittedName>
        <fullName evidence="2">Uncharacterized protein</fullName>
    </submittedName>
</protein>
<proteinExistence type="predicted"/>
<dbReference type="InterPro" id="IPR004242">
    <property type="entry name" value="Transposase_21"/>
</dbReference>